<name>R9AKU0_WALI9</name>
<dbReference type="RefSeq" id="XP_009268404.1">
    <property type="nucleotide sequence ID" value="XM_009270129.1"/>
</dbReference>
<dbReference type="KEGG" id="wic:J056_000501"/>
<keyword evidence="2" id="KW-1185">Reference proteome</keyword>
<dbReference type="OrthoDB" id="10502162at2759"/>
<dbReference type="AlphaFoldDB" id="R9AKU0"/>
<accession>R9AKU0</accession>
<dbReference type="OMA" id="LANHVCA"/>
<gene>
    <name evidence="1" type="ORF">J056_000501</name>
</gene>
<protein>
    <submittedName>
        <fullName evidence="1">Uncharacterized protein</fullName>
    </submittedName>
</protein>
<dbReference type="GeneID" id="20373453"/>
<dbReference type="HOGENOM" id="CLU_957136_0_0_1"/>
<dbReference type="InterPro" id="IPR032675">
    <property type="entry name" value="LRR_dom_sf"/>
</dbReference>
<organism evidence="1 2">
    <name type="scientific">Wallemia ichthyophaga (strain EXF-994 / CBS 113033)</name>
    <dbReference type="NCBI Taxonomy" id="1299270"/>
    <lineage>
        <taxon>Eukaryota</taxon>
        <taxon>Fungi</taxon>
        <taxon>Dikarya</taxon>
        <taxon>Basidiomycota</taxon>
        <taxon>Wallemiomycotina</taxon>
        <taxon>Wallemiomycetes</taxon>
        <taxon>Wallemiales</taxon>
        <taxon>Wallemiaceae</taxon>
        <taxon>Wallemia</taxon>
    </lineage>
</organism>
<sequence length="291" mass="32756">MVDTQPASLHSLPAELLDMVLILQPQLAKTCKYLYNLNLKNDFAIVRGPGCKIRGVSHYTFSETPVKLIGGFNGQLKRMTILPCADYIRKLYVNMHNTKSGKMGSYINTLANHVCAFTNLHQLTVTLSSLYHILAMKNIVMENISTLVLECRSFYLEDSEPDDVVDLLLTSFPNLEKVLLYAGNDFRGSAEKLKKVFSEKMPASRYLQYAVILYRSWSNVSLTSTMVYLNEYIRVGGGGREHGNLKYTRTALAPICTPNLLKVSPTISRVLEKMAVSHDITQLHHITIGYE</sequence>
<reference evidence="2" key="1">
    <citation type="journal article" date="2013" name="BMC Genomics">
        <title>Genome and transcriptome sequencing of the halophilic fungus Wallemia ichthyophaga: haloadaptations present and absent.</title>
        <authorList>
            <person name="Zajc J."/>
            <person name="Liu Y."/>
            <person name="Dai W."/>
            <person name="Yang Z."/>
            <person name="Hu J."/>
            <person name="Gostincar C."/>
            <person name="Gunde-Cimerman N."/>
        </authorList>
    </citation>
    <scope>NUCLEOTIDE SEQUENCE [LARGE SCALE GENOMIC DNA]</scope>
    <source>
        <strain evidence="2">EXF-994 / CBS 113033</strain>
    </source>
</reference>
<evidence type="ECO:0000313" key="2">
    <source>
        <dbReference type="Proteomes" id="UP000014064"/>
    </source>
</evidence>
<evidence type="ECO:0000313" key="1">
    <source>
        <dbReference type="EMBL" id="EOR00691.1"/>
    </source>
</evidence>
<dbReference type="Proteomes" id="UP000014064">
    <property type="component" value="Unassembled WGS sequence"/>
</dbReference>
<dbReference type="EMBL" id="KE007233">
    <property type="protein sequence ID" value="EOR00691.1"/>
    <property type="molecule type" value="Genomic_DNA"/>
</dbReference>
<dbReference type="Gene3D" id="3.80.10.10">
    <property type="entry name" value="Ribonuclease Inhibitor"/>
    <property type="match status" value="1"/>
</dbReference>
<proteinExistence type="predicted"/>